<proteinExistence type="predicted"/>
<protein>
    <recommendedName>
        <fullName evidence="2">VQ domain-containing protein</fullName>
    </recommendedName>
</protein>
<evidence type="ECO:0000313" key="4">
    <source>
        <dbReference type="Proteomes" id="UP001374535"/>
    </source>
</evidence>
<dbReference type="PANTHER" id="PTHR33783">
    <property type="entry name" value="PROTEIN HAIKU1"/>
    <property type="match status" value="1"/>
</dbReference>
<dbReference type="Pfam" id="PF05678">
    <property type="entry name" value="VQ"/>
    <property type="match status" value="1"/>
</dbReference>
<feature type="compositionally biased region" description="Pro residues" evidence="1">
    <location>
        <begin position="165"/>
        <end position="191"/>
    </location>
</feature>
<name>A0AAQ3NQN0_VIGMU</name>
<organism evidence="3 4">
    <name type="scientific">Vigna mungo</name>
    <name type="common">Black gram</name>
    <name type="synonym">Phaseolus mungo</name>
    <dbReference type="NCBI Taxonomy" id="3915"/>
    <lineage>
        <taxon>Eukaryota</taxon>
        <taxon>Viridiplantae</taxon>
        <taxon>Streptophyta</taxon>
        <taxon>Embryophyta</taxon>
        <taxon>Tracheophyta</taxon>
        <taxon>Spermatophyta</taxon>
        <taxon>Magnoliopsida</taxon>
        <taxon>eudicotyledons</taxon>
        <taxon>Gunneridae</taxon>
        <taxon>Pentapetalae</taxon>
        <taxon>rosids</taxon>
        <taxon>fabids</taxon>
        <taxon>Fabales</taxon>
        <taxon>Fabaceae</taxon>
        <taxon>Papilionoideae</taxon>
        <taxon>50 kb inversion clade</taxon>
        <taxon>NPAAA clade</taxon>
        <taxon>indigoferoid/millettioid clade</taxon>
        <taxon>Phaseoleae</taxon>
        <taxon>Vigna</taxon>
    </lineage>
</organism>
<dbReference type="Proteomes" id="UP001374535">
    <property type="component" value="Chromosome 5"/>
</dbReference>
<evidence type="ECO:0000313" key="3">
    <source>
        <dbReference type="EMBL" id="WVZ13236.1"/>
    </source>
</evidence>
<dbReference type="PANTHER" id="PTHR33783:SF1">
    <property type="entry name" value="PROTEIN HAIKU1"/>
    <property type="match status" value="1"/>
</dbReference>
<reference evidence="3 4" key="1">
    <citation type="journal article" date="2023" name="Life. Sci Alliance">
        <title>Evolutionary insights into 3D genome organization and epigenetic landscape of Vigna mungo.</title>
        <authorList>
            <person name="Junaid A."/>
            <person name="Singh B."/>
            <person name="Bhatia S."/>
        </authorList>
    </citation>
    <scope>NUCLEOTIDE SEQUENCE [LARGE SCALE GENOMIC DNA]</scope>
    <source>
        <strain evidence="3">Urdbean</strain>
    </source>
</reference>
<accession>A0AAQ3NQN0</accession>
<feature type="region of interest" description="Disordered" evidence="1">
    <location>
        <begin position="83"/>
        <end position="118"/>
    </location>
</feature>
<evidence type="ECO:0000259" key="2">
    <source>
        <dbReference type="Pfam" id="PF05678"/>
    </source>
</evidence>
<keyword evidence="4" id="KW-1185">Reference proteome</keyword>
<evidence type="ECO:0000256" key="1">
    <source>
        <dbReference type="SAM" id="MobiDB-lite"/>
    </source>
</evidence>
<dbReference type="InterPro" id="IPR008889">
    <property type="entry name" value="VQ"/>
</dbReference>
<feature type="region of interest" description="Disordered" evidence="1">
    <location>
        <begin position="234"/>
        <end position="254"/>
    </location>
</feature>
<sequence length="483" mass="54290">MISPFYMLEKKKKKKMKRKIPNLMTEKEITAWLNEDKGTSKGPRTGFRSDPVLNLKLVLQSFKFRAKLRKGVVRFDLEMDNSKNRHNDSLGVNKMGKNIRKSPLHQPNFANNAARQQPQPQVYNISKNEFRDIVQQLTGSPSQDHPPRPPHNPPKPQSMRLQKIRPPPLTPINRPRMPPPMPVPAAAPHPVPHNNAMPRPAQFGQPLPSPGDIWSNTTESPISAYMRYLQNSIMDPSSRGNQVQPQPHPYPQPQIPGNVQPHPPPSSAMFPNPPMPMFPSPRFNGPIPPMNATNSPVPTLLPSAQANGPPPPLLSPTSQFLLPSPTGYMNLLSPHSPYPLLSPGIQFPSPLTPNFPFSSTGQSGILGPGPQPPPSPGLVFPLSPSGFFPISSPRGSRLVLWHVMYNQVSFYFDKFYTRQYILKIRQLNWAVGQELIGLFTVAFSPSCIPSRSDFDYLFCIFRFQFPYIIDRAWGQFVHEIYVE</sequence>
<dbReference type="AlphaFoldDB" id="A0AAQ3NQN0"/>
<feature type="domain" description="VQ" evidence="2">
    <location>
        <begin position="118"/>
        <end position="143"/>
    </location>
</feature>
<feature type="compositionally biased region" description="Low complexity" evidence="1">
    <location>
        <begin position="106"/>
        <end position="118"/>
    </location>
</feature>
<feature type="region of interest" description="Disordered" evidence="1">
    <location>
        <begin position="137"/>
        <end position="213"/>
    </location>
</feature>
<gene>
    <name evidence="3" type="ORF">V8G54_017766</name>
</gene>
<dbReference type="EMBL" id="CP144696">
    <property type="protein sequence ID" value="WVZ13236.1"/>
    <property type="molecule type" value="Genomic_DNA"/>
</dbReference>
<dbReference type="InterPro" id="IPR039612">
    <property type="entry name" value="VQ_5/9/14"/>
</dbReference>